<accession>A0A1L9QW17</accession>
<dbReference type="InterPro" id="IPR009057">
    <property type="entry name" value="Homeodomain-like_sf"/>
</dbReference>
<evidence type="ECO:0000259" key="4">
    <source>
        <dbReference type="PROSITE" id="PS01124"/>
    </source>
</evidence>
<evidence type="ECO:0000313" key="6">
    <source>
        <dbReference type="Proteomes" id="UP000183940"/>
    </source>
</evidence>
<dbReference type="Pfam" id="PF12833">
    <property type="entry name" value="HTH_18"/>
    <property type="match status" value="1"/>
</dbReference>
<dbReference type="Gene3D" id="1.10.10.60">
    <property type="entry name" value="Homeodomain-like"/>
    <property type="match status" value="1"/>
</dbReference>
<evidence type="ECO:0000313" key="5">
    <source>
        <dbReference type="EMBL" id="OJJ26829.1"/>
    </source>
</evidence>
<dbReference type="AlphaFoldDB" id="A0A1L9QW17"/>
<comment type="caution">
    <text evidence="5">The sequence shown here is derived from an EMBL/GenBank/DDBJ whole genome shotgun (WGS) entry which is preliminary data.</text>
</comment>
<evidence type="ECO:0000256" key="3">
    <source>
        <dbReference type="ARBA" id="ARBA00023163"/>
    </source>
</evidence>
<dbReference type="Proteomes" id="UP000183940">
    <property type="component" value="Unassembled WGS sequence"/>
</dbReference>
<keyword evidence="3" id="KW-0804">Transcription</keyword>
<evidence type="ECO:0000256" key="2">
    <source>
        <dbReference type="ARBA" id="ARBA00023125"/>
    </source>
</evidence>
<dbReference type="GO" id="GO:0005829">
    <property type="term" value="C:cytosol"/>
    <property type="evidence" value="ECO:0007669"/>
    <property type="project" value="TreeGrafter"/>
</dbReference>
<dbReference type="SMART" id="SM00342">
    <property type="entry name" value="HTH_ARAC"/>
    <property type="match status" value="1"/>
</dbReference>
<dbReference type="GO" id="GO:0000976">
    <property type="term" value="F:transcription cis-regulatory region binding"/>
    <property type="evidence" value="ECO:0007669"/>
    <property type="project" value="TreeGrafter"/>
</dbReference>
<organism evidence="5 6">
    <name type="scientific">Roseofilum reptotaenium AO1-A</name>
    <dbReference type="NCBI Taxonomy" id="1925591"/>
    <lineage>
        <taxon>Bacteria</taxon>
        <taxon>Bacillati</taxon>
        <taxon>Cyanobacteriota</taxon>
        <taxon>Cyanophyceae</taxon>
        <taxon>Desertifilales</taxon>
        <taxon>Desertifilaceae</taxon>
        <taxon>Roseofilum</taxon>
    </lineage>
</organism>
<feature type="domain" description="HTH araC/xylS-type" evidence="4">
    <location>
        <begin position="231"/>
        <end position="329"/>
    </location>
</feature>
<gene>
    <name evidence="5" type="ORF">BI308_03805</name>
</gene>
<dbReference type="SUPFAM" id="SSF46689">
    <property type="entry name" value="Homeodomain-like"/>
    <property type="match status" value="1"/>
</dbReference>
<evidence type="ECO:0000256" key="1">
    <source>
        <dbReference type="ARBA" id="ARBA00023015"/>
    </source>
</evidence>
<keyword evidence="2" id="KW-0238">DNA-binding</keyword>
<dbReference type="InterPro" id="IPR018060">
    <property type="entry name" value="HTH_AraC"/>
</dbReference>
<dbReference type="Pfam" id="PF12625">
    <property type="entry name" value="Arabinose_bd"/>
    <property type="match status" value="1"/>
</dbReference>
<keyword evidence="1" id="KW-0805">Transcription regulation</keyword>
<dbReference type="InterPro" id="IPR032687">
    <property type="entry name" value="AraC-type_N"/>
</dbReference>
<proteinExistence type="predicted"/>
<dbReference type="EMBL" id="MLAW01000004">
    <property type="protein sequence ID" value="OJJ26829.1"/>
    <property type="molecule type" value="Genomic_DNA"/>
</dbReference>
<name>A0A1L9QW17_9CYAN</name>
<protein>
    <submittedName>
        <fullName evidence="5">AraC family transcriptional regulator</fullName>
    </submittedName>
</protein>
<dbReference type="STRING" id="1925591.BI308_03805"/>
<dbReference type="GO" id="GO:0003700">
    <property type="term" value="F:DNA-binding transcription factor activity"/>
    <property type="evidence" value="ECO:0007669"/>
    <property type="project" value="InterPro"/>
</dbReference>
<sequence>MKKEIRFALSPGWRVLLNDLGVKFTEVLRRAELPLDLYARKDASLSTDEYFRFWRAIEFLLDDPVFPLQMIRNLSSEVFEPPIFAAYCSPNLNTALQRISQFKCLIGPMKLDVKIAKAFTNVQLRFLERGLKVPVSLTGIELGFFVQLARMATREPIVPLEVVAPCELPSLQDYADYFGVVPIQGEKLSISFSADDAVKPFLTENLQMWEFFEPELRKRLSEIRAETSMGERVRDALLEMLPSGQTSVDDLAGRLLISRRTLQRRLGDEGTSFKLILTKVREELARYYITKSELPYTQISLLLGYEDPNSFFRAFHSWTGTTPDRIRSQTSIN</sequence>
<dbReference type="PANTHER" id="PTHR47894">
    <property type="entry name" value="HTH-TYPE TRANSCRIPTIONAL REGULATOR GADX"/>
    <property type="match status" value="1"/>
</dbReference>
<reference evidence="5" key="1">
    <citation type="submission" date="2016-10" db="EMBL/GenBank/DDBJ databases">
        <title>CRISPR-Cas defence system in Roseofilum reptotaenium: evidence of a bacteriophage-cyanobacterium arms race in the coral black band disease.</title>
        <authorList>
            <person name="Buerger P."/>
            <person name="Wood-Charlson E.M."/>
            <person name="Weynberg K.D."/>
            <person name="Willis B."/>
            <person name="Van Oppen M.J."/>
        </authorList>
    </citation>
    <scope>NUCLEOTIDE SEQUENCE [LARGE SCALE GENOMIC DNA]</scope>
    <source>
        <strain evidence="5">AO1-A</strain>
    </source>
</reference>
<dbReference type="PANTHER" id="PTHR47894:SF1">
    <property type="entry name" value="HTH-TYPE TRANSCRIPTIONAL REGULATOR VQSM"/>
    <property type="match status" value="1"/>
</dbReference>
<dbReference type="PROSITE" id="PS01124">
    <property type="entry name" value="HTH_ARAC_FAMILY_2"/>
    <property type="match status" value="1"/>
</dbReference>
<keyword evidence="6" id="KW-1185">Reference proteome</keyword>